<organism evidence="2 3">
    <name type="scientific">Pleurodeles waltl</name>
    <name type="common">Iberian ribbed newt</name>
    <dbReference type="NCBI Taxonomy" id="8319"/>
    <lineage>
        <taxon>Eukaryota</taxon>
        <taxon>Metazoa</taxon>
        <taxon>Chordata</taxon>
        <taxon>Craniata</taxon>
        <taxon>Vertebrata</taxon>
        <taxon>Euteleostomi</taxon>
        <taxon>Amphibia</taxon>
        <taxon>Batrachia</taxon>
        <taxon>Caudata</taxon>
        <taxon>Salamandroidea</taxon>
        <taxon>Salamandridae</taxon>
        <taxon>Pleurodelinae</taxon>
        <taxon>Pleurodeles</taxon>
    </lineage>
</organism>
<dbReference type="Proteomes" id="UP001066276">
    <property type="component" value="Chromosome 3_1"/>
</dbReference>
<keyword evidence="3" id="KW-1185">Reference proteome</keyword>
<dbReference type="EMBL" id="JANPWB010000005">
    <property type="protein sequence ID" value="KAJ1186038.1"/>
    <property type="molecule type" value="Genomic_DNA"/>
</dbReference>
<accession>A0AAV7UE51</accession>
<comment type="caution">
    <text evidence="2">The sequence shown here is derived from an EMBL/GenBank/DDBJ whole genome shotgun (WGS) entry which is preliminary data.</text>
</comment>
<protein>
    <submittedName>
        <fullName evidence="2">Uncharacterized protein</fullName>
    </submittedName>
</protein>
<reference evidence="2" key="1">
    <citation type="journal article" date="2022" name="bioRxiv">
        <title>Sequencing and chromosome-scale assembly of the giantPleurodeles waltlgenome.</title>
        <authorList>
            <person name="Brown T."/>
            <person name="Elewa A."/>
            <person name="Iarovenko S."/>
            <person name="Subramanian E."/>
            <person name="Araus A.J."/>
            <person name="Petzold A."/>
            <person name="Susuki M."/>
            <person name="Suzuki K.-i.T."/>
            <person name="Hayashi T."/>
            <person name="Toyoda A."/>
            <person name="Oliveira C."/>
            <person name="Osipova E."/>
            <person name="Leigh N.D."/>
            <person name="Simon A."/>
            <person name="Yun M.H."/>
        </authorList>
    </citation>
    <scope>NUCLEOTIDE SEQUENCE</scope>
    <source>
        <strain evidence="2">20211129_DDA</strain>
        <tissue evidence="2">Liver</tissue>
    </source>
</reference>
<name>A0AAV7UE51_PLEWA</name>
<gene>
    <name evidence="2" type="ORF">NDU88_002823</name>
</gene>
<evidence type="ECO:0000313" key="2">
    <source>
        <dbReference type="EMBL" id="KAJ1186038.1"/>
    </source>
</evidence>
<feature type="region of interest" description="Disordered" evidence="1">
    <location>
        <begin position="66"/>
        <end position="94"/>
    </location>
</feature>
<sequence>MTGFRQLCFWTSWATGGAEWRSGEESPQVLGRLRAWAPWAPLRAPWAPLGSCGCDEVVVLDLFAKTPAKKTPSGEPPLEEGGDTGEQGESVEGEAPLTRSFMEQLFRALHRDFATLKQEIAAEVKELKREVVELEQ</sequence>
<proteinExistence type="predicted"/>
<dbReference type="AlphaFoldDB" id="A0AAV7UE51"/>
<evidence type="ECO:0000256" key="1">
    <source>
        <dbReference type="SAM" id="MobiDB-lite"/>
    </source>
</evidence>
<evidence type="ECO:0000313" key="3">
    <source>
        <dbReference type="Proteomes" id="UP001066276"/>
    </source>
</evidence>